<evidence type="ECO:0000313" key="1">
    <source>
        <dbReference type="EMBL" id="CAC5391081.1"/>
    </source>
</evidence>
<dbReference type="AlphaFoldDB" id="A0A6J8C6K3"/>
<evidence type="ECO:0000313" key="2">
    <source>
        <dbReference type="Proteomes" id="UP000507470"/>
    </source>
</evidence>
<accession>A0A6J8C6K3</accession>
<name>A0A6J8C6K3_MYTCO</name>
<proteinExistence type="predicted"/>
<sequence length="258" mass="29784">MDNVATNVSDHYPVSAKVKYIINAKEKSKCSNSKILPMSGKTLLKKINKDAYKTLVEKGLDNLSSFLENKYEVDLAFQNMNSLLFNSAKSCCPAPRKRFRKPKLKVMNQEISDAIAMKKKAFYQWKINGRSEDPRNELYIHKKETTYNLRKHCRKAVAMNRIDKREKIMEVNIKNKNSFYRLIKKQRGRLSNHIDELSVGDTVAYFDSSNSGNPSYSSCNRSTRVLSFYNPRVNSISTLPLTRFNRVELNGKMATKEM</sequence>
<protein>
    <recommendedName>
        <fullName evidence="3">Endonuclease/exonuclease/phosphatase domain-containing protein</fullName>
    </recommendedName>
</protein>
<keyword evidence="2" id="KW-1185">Reference proteome</keyword>
<dbReference type="EMBL" id="CACVKT020004662">
    <property type="protein sequence ID" value="CAC5391081.1"/>
    <property type="molecule type" value="Genomic_DNA"/>
</dbReference>
<dbReference type="Proteomes" id="UP000507470">
    <property type="component" value="Unassembled WGS sequence"/>
</dbReference>
<gene>
    <name evidence="1" type="ORF">MCOR_26120</name>
</gene>
<organism evidence="1 2">
    <name type="scientific">Mytilus coruscus</name>
    <name type="common">Sea mussel</name>
    <dbReference type="NCBI Taxonomy" id="42192"/>
    <lineage>
        <taxon>Eukaryota</taxon>
        <taxon>Metazoa</taxon>
        <taxon>Spiralia</taxon>
        <taxon>Lophotrochozoa</taxon>
        <taxon>Mollusca</taxon>
        <taxon>Bivalvia</taxon>
        <taxon>Autobranchia</taxon>
        <taxon>Pteriomorphia</taxon>
        <taxon>Mytilida</taxon>
        <taxon>Mytiloidea</taxon>
        <taxon>Mytilidae</taxon>
        <taxon>Mytilinae</taxon>
        <taxon>Mytilus</taxon>
    </lineage>
</organism>
<evidence type="ECO:0008006" key="3">
    <source>
        <dbReference type="Google" id="ProtNLM"/>
    </source>
</evidence>
<reference evidence="1 2" key="1">
    <citation type="submission" date="2020-06" db="EMBL/GenBank/DDBJ databases">
        <authorList>
            <person name="Li R."/>
            <person name="Bekaert M."/>
        </authorList>
    </citation>
    <scope>NUCLEOTIDE SEQUENCE [LARGE SCALE GENOMIC DNA]</scope>
    <source>
        <strain evidence="2">wild</strain>
    </source>
</reference>